<dbReference type="PROSITE" id="PS50850">
    <property type="entry name" value="MFS"/>
    <property type="match status" value="1"/>
</dbReference>
<accession>A0AA38Y6T1</accession>
<feature type="transmembrane region" description="Helical" evidence="8">
    <location>
        <begin position="12"/>
        <end position="31"/>
    </location>
</feature>
<organism evidence="10 11">
    <name type="scientific">Knufia peltigerae</name>
    <dbReference type="NCBI Taxonomy" id="1002370"/>
    <lineage>
        <taxon>Eukaryota</taxon>
        <taxon>Fungi</taxon>
        <taxon>Dikarya</taxon>
        <taxon>Ascomycota</taxon>
        <taxon>Pezizomycotina</taxon>
        <taxon>Eurotiomycetes</taxon>
        <taxon>Chaetothyriomycetidae</taxon>
        <taxon>Chaetothyriales</taxon>
        <taxon>Trichomeriaceae</taxon>
        <taxon>Knufia</taxon>
    </lineage>
</organism>
<dbReference type="GO" id="GO:0005351">
    <property type="term" value="F:carbohydrate:proton symporter activity"/>
    <property type="evidence" value="ECO:0007669"/>
    <property type="project" value="TreeGrafter"/>
</dbReference>
<feature type="transmembrane region" description="Helical" evidence="8">
    <location>
        <begin position="434"/>
        <end position="455"/>
    </location>
</feature>
<keyword evidence="5 8" id="KW-1133">Transmembrane helix</keyword>
<feature type="transmembrane region" description="Helical" evidence="8">
    <location>
        <begin position="156"/>
        <end position="175"/>
    </location>
</feature>
<comment type="similarity">
    <text evidence="2 7">Belongs to the major facilitator superfamily. Sugar transporter (TC 2.A.1.1) family.</text>
</comment>
<evidence type="ECO:0000313" key="11">
    <source>
        <dbReference type="Proteomes" id="UP001172681"/>
    </source>
</evidence>
<feature type="transmembrane region" description="Helical" evidence="8">
    <location>
        <begin position="187"/>
        <end position="209"/>
    </location>
</feature>
<dbReference type="InterPro" id="IPR036259">
    <property type="entry name" value="MFS_trans_sf"/>
</dbReference>
<evidence type="ECO:0000256" key="8">
    <source>
        <dbReference type="SAM" id="Phobius"/>
    </source>
</evidence>
<dbReference type="EMBL" id="JAPDRN010000025">
    <property type="protein sequence ID" value="KAJ9637393.1"/>
    <property type="molecule type" value="Genomic_DNA"/>
</dbReference>
<evidence type="ECO:0000256" key="3">
    <source>
        <dbReference type="ARBA" id="ARBA00022448"/>
    </source>
</evidence>
<feature type="transmembrane region" description="Helical" evidence="8">
    <location>
        <begin position="124"/>
        <end position="144"/>
    </location>
</feature>
<feature type="transmembrane region" description="Helical" evidence="8">
    <location>
        <begin position="72"/>
        <end position="91"/>
    </location>
</feature>
<gene>
    <name evidence="10" type="ORF">H2204_004817</name>
</gene>
<dbReference type="GO" id="GO:0016020">
    <property type="term" value="C:membrane"/>
    <property type="evidence" value="ECO:0007669"/>
    <property type="project" value="UniProtKB-SubCell"/>
</dbReference>
<feature type="transmembrane region" description="Helical" evidence="8">
    <location>
        <begin position="405"/>
        <end position="422"/>
    </location>
</feature>
<name>A0AA38Y6T1_9EURO</name>
<evidence type="ECO:0000256" key="1">
    <source>
        <dbReference type="ARBA" id="ARBA00004141"/>
    </source>
</evidence>
<feature type="domain" description="Major facilitator superfamily (MFS) profile" evidence="9">
    <location>
        <begin position="18"/>
        <end position="459"/>
    </location>
</feature>
<comment type="subcellular location">
    <subcellularLocation>
        <location evidence="1">Membrane</location>
        <topology evidence="1">Multi-pass membrane protein</topology>
    </subcellularLocation>
</comment>
<evidence type="ECO:0000256" key="4">
    <source>
        <dbReference type="ARBA" id="ARBA00022692"/>
    </source>
</evidence>
<dbReference type="InterPro" id="IPR003663">
    <property type="entry name" value="Sugar/inositol_transpt"/>
</dbReference>
<feature type="transmembrane region" description="Helical" evidence="8">
    <location>
        <begin position="98"/>
        <end position="118"/>
    </location>
</feature>
<reference evidence="10" key="1">
    <citation type="submission" date="2022-10" db="EMBL/GenBank/DDBJ databases">
        <title>Culturing micro-colonial fungi from biological soil crusts in the Mojave desert and describing Neophaeococcomyces mojavensis, and introducing the new genera and species Taxawa tesnikishii.</title>
        <authorList>
            <person name="Kurbessoian T."/>
            <person name="Stajich J.E."/>
        </authorList>
    </citation>
    <scope>NUCLEOTIDE SEQUENCE</scope>
    <source>
        <strain evidence="10">TK_35</strain>
    </source>
</reference>
<dbReference type="AlphaFoldDB" id="A0AA38Y6T1"/>
<keyword evidence="3 7" id="KW-0813">Transport</keyword>
<dbReference type="PANTHER" id="PTHR48022:SF45">
    <property type="entry name" value="MAJOR FACILITATOR SUPERFAMILY (MFS) PROFILE DOMAIN-CONTAINING PROTEIN-RELATED"/>
    <property type="match status" value="1"/>
</dbReference>
<feature type="transmembrane region" description="Helical" evidence="8">
    <location>
        <begin position="339"/>
        <end position="359"/>
    </location>
</feature>
<evidence type="ECO:0000256" key="2">
    <source>
        <dbReference type="ARBA" id="ARBA00010992"/>
    </source>
</evidence>
<feature type="transmembrane region" description="Helical" evidence="8">
    <location>
        <begin position="315"/>
        <end position="332"/>
    </location>
</feature>
<dbReference type="PANTHER" id="PTHR48022">
    <property type="entry name" value="PLASTIDIC GLUCOSE TRANSPORTER 4"/>
    <property type="match status" value="1"/>
</dbReference>
<dbReference type="InterPro" id="IPR005828">
    <property type="entry name" value="MFS_sugar_transport-like"/>
</dbReference>
<dbReference type="Proteomes" id="UP001172681">
    <property type="component" value="Unassembled WGS sequence"/>
</dbReference>
<evidence type="ECO:0000256" key="6">
    <source>
        <dbReference type="ARBA" id="ARBA00023136"/>
    </source>
</evidence>
<keyword evidence="4 8" id="KW-0812">Transmembrane</keyword>
<proteinExistence type="inferred from homology"/>
<evidence type="ECO:0000313" key="10">
    <source>
        <dbReference type="EMBL" id="KAJ9637393.1"/>
    </source>
</evidence>
<comment type="caution">
    <text evidence="10">The sequence shown here is derived from an EMBL/GenBank/DDBJ whole genome shotgun (WGS) entry which is preliminary data.</text>
</comment>
<dbReference type="SUPFAM" id="SSF103473">
    <property type="entry name" value="MFS general substrate transporter"/>
    <property type="match status" value="1"/>
</dbReference>
<dbReference type="NCBIfam" id="TIGR00879">
    <property type="entry name" value="SP"/>
    <property type="match status" value="1"/>
</dbReference>
<sequence length="516" mass="56577">MKYSGIESLRGSRLHAAIWGVSCVTILQFGFNNVGVGGTLILESFNRQFPAIDTLNTEGAKQRHNATLQGTIVGLYTLIGTFGALLCTFGGDKIGRRWTTWFACLFNALGAIISASSFTLAQFAIGRAVLGFGSGGIIATVSVWQSELSKASSRGSHVSAFGIFSSLGLISSLWIDYGCFFIKSSASWRIPLAFPVLFAAISMSTIFLIPESPRWLTKMGKTTEAREILHRLHNSDEVVEMEMQNINASLDLSGHTTIKSVFTMGRQRTFHRVVIGMMVQMMLQLTGINGISYYVDTLYTQQLGFSTQMSSLLGASSQFAMLLGALICAFAVDRYGRRTLLIIGAGGQSICFILAAALISHPNNKSALDAAVFVLFLYYVIYTVGYLGIPFLYASEIAPSKERMAVAGIATATSWIFNFLVVEVTPVAFTSIHWRYFIVYAVLNALWVPIVYFFFPETSNRSLEEIDQIFAASKSIFDPPRVAKRLPRMDLGQFASTELKDTPVAEEQESVLKSEG</sequence>
<dbReference type="InterPro" id="IPR050360">
    <property type="entry name" value="MFS_Sugar_Transporters"/>
</dbReference>
<feature type="transmembrane region" description="Helical" evidence="8">
    <location>
        <begin position="371"/>
        <end position="393"/>
    </location>
</feature>
<protein>
    <recommendedName>
        <fullName evidence="9">Major facilitator superfamily (MFS) profile domain-containing protein</fullName>
    </recommendedName>
</protein>
<evidence type="ECO:0000259" key="9">
    <source>
        <dbReference type="PROSITE" id="PS50850"/>
    </source>
</evidence>
<keyword evidence="6 8" id="KW-0472">Membrane</keyword>
<evidence type="ECO:0000256" key="5">
    <source>
        <dbReference type="ARBA" id="ARBA00022989"/>
    </source>
</evidence>
<dbReference type="Gene3D" id="1.20.1250.20">
    <property type="entry name" value="MFS general substrate transporter like domains"/>
    <property type="match status" value="1"/>
</dbReference>
<feature type="transmembrane region" description="Helical" evidence="8">
    <location>
        <begin position="273"/>
        <end position="295"/>
    </location>
</feature>
<evidence type="ECO:0000256" key="7">
    <source>
        <dbReference type="RuleBase" id="RU003346"/>
    </source>
</evidence>
<dbReference type="InterPro" id="IPR020846">
    <property type="entry name" value="MFS_dom"/>
</dbReference>
<keyword evidence="11" id="KW-1185">Reference proteome</keyword>
<dbReference type="Pfam" id="PF00083">
    <property type="entry name" value="Sugar_tr"/>
    <property type="match status" value="1"/>
</dbReference>